<keyword evidence="1" id="KW-0808">Transferase</keyword>
<dbReference type="EMBL" id="GDJX01018096">
    <property type="protein sequence ID" value="JAT49840.1"/>
    <property type="molecule type" value="Transcribed_RNA"/>
</dbReference>
<gene>
    <name evidence="1" type="primary">pnp_28</name>
    <name evidence="1" type="ORF">g.122386</name>
</gene>
<organism evidence="1">
    <name type="scientific">Anthurium amnicola</name>
    <dbReference type="NCBI Taxonomy" id="1678845"/>
    <lineage>
        <taxon>Eukaryota</taxon>
        <taxon>Viridiplantae</taxon>
        <taxon>Streptophyta</taxon>
        <taxon>Embryophyta</taxon>
        <taxon>Tracheophyta</taxon>
        <taxon>Spermatophyta</taxon>
        <taxon>Magnoliopsida</taxon>
        <taxon>Liliopsida</taxon>
        <taxon>Araceae</taxon>
        <taxon>Pothoideae</taxon>
        <taxon>Potheae</taxon>
        <taxon>Anthurium</taxon>
    </lineage>
</organism>
<reference evidence="1" key="1">
    <citation type="submission" date="2015-07" db="EMBL/GenBank/DDBJ databases">
        <title>Transcriptome Assembly of Anthurium amnicola.</title>
        <authorList>
            <person name="Suzuki J."/>
        </authorList>
    </citation>
    <scope>NUCLEOTIDE SEQUENCE</scope>
</reference>
<dbReference type="GO" id="GO:0016740">
    <property type="term" value="F:transferase activity"/>
    <property type="evidence" value="ECO:0007669"/>
    <property type="project" value="UniProtKB-KW"/>
</dbReference>
<dbReference type="AlphaFoldDB" id="A0A1D1Y5A9"/>
<sequence>MASIPYSIAGSVGHLSGAGRREEGAGEMLALESSQGSGINRKLSAWSGANLRFLCAYSSENQRKGREWFVNRFLGRNYMVFLGVTKNNLHSSKRQMTSSAYHLLKLSLKGLPLESTCP</sequence>
<protein>
    <submittedName>
        <fullName evidence="1">Polyribonucleotide nucleotidyltransferase</fullName>
    </submittedName>
</protein>
<evidence type="ECO:0000313" key="1">
    <source>
        <dbReference type="EMBL" id="JAT49840.1"/>
    </source>
</evidence>
<name>A0A1D1Y5A9_9ARAE</name>
<accession>A0A1D1Y5A9</accession>
<proteinExistence type="predicted"/>